<proteinExistence type="predicted"/>
<reference evidence="1" key="1">
    <citation type="journal article" date="2012" name="Nat. Biotechnol.">
        <title>Reference genome sequence of the model plant Setaria.</title>
        <authorList>
            <person name="Bennetzen J.L."/>
            <person name="Schmutz J."/>
            <person name="Wang H."/>
            <person name="Percifield R."/>
            <person name="Hawkins J."/>
            <person name="Pontaroli A.C."/>
            <person name="Estep M."/>
            <person name="Feng L."/>
            <person name="Vaughn J.N."/>
            <person name="Grimwood J."/>
            <person name="Jenkins J."/>
            <person name="Barry K."/>
            <person name="Lindquist E."/>
            <person name="Hellsten U."/>
            <person name="Deshpande S."/>
            <person name="Wang X."/>
            <person name="Wu X."/>
            <person name="Mitros T."/>
            <person name="Triplett J."/>
            <person name="Yang X."/>
            <person name="Ye C.Y."/>
            <person name="Mauro-Herrera M."/>
            <person name="Wang L."/>
            <person name="Li P."/>
            <person name="Sharma M."/>
            <person name="Sharma R."/>
            <person name="Ronald P.C."/>
            <person name="Panaud O."/>
            <person name="Kellogg E.A."/>
            <person name="Brutnell T.P."/>
            <person name="Doust A.N."/>
            <person name="Tuskan G.A."/>
            <person name="Rokhsar D."/>
            <person name="Devos K.M."/>
        </authorList>
    </citation>
    <scope>NUCLEOTIDE SEQUENCE [LARGE SCALE GENOMIC DNA]</scope>
    <source>
        <strain evidence="1">Yugu1</strain>
    </source>
</reference>
<organism evidence="1">
    <name type="scientific">Setaria italica</name>
    <name type="common">Foxtail millet</name>
    <name type="synonym">Panicum italicum</name>
    <dbReference type="NCBI Taxonomy" id="4555"/>
    <lineage>
        <taxon>Eukaryota</taxon>
        <taxon>Viridiplantae</taxon>
        <taxon>Streptophyta</taxon>
        <taxon>Embryophyta</taxon>
        <taxon>Tracheophyta</taxon>
        <taxon>Spermatophyta</taxon>
        <taxon>Magnoliopsida</taxon>
        <taxon>Liliopsida</taxon>
        <taxon>Poales</taxon>
        <taxon>Poaceae</taxon>
        <taxon>PACMAD clade</taxon>
        <taxon>Panicoideae</taxon>
        <taxon>Panicodae</taxon>
        <taxon>Paniceae</taxon>
        <taxon>Cenchrinae</taxon>
        <taxon>Setaria</taxon>
    </lineage>
</organism>
<sequence>MPDGAQKAGRQSRLGAGHELQVHGGYWSSVRGGGCSFILIHVEVTAKSAPLFPSSGSGNTQAPSKYPSRNRISSKFFSPPHCAPVLVGLVVGNGSMAVRQLSASCGRAEAWCCHWHTRGLRRGV</sequence>
<gene>
    <name evidence="1" type="ORF">SETIT_2G389100v2</name>
</gene>
<evidence type="ECO:0000313" key="1">
    <source>
        <dbReference type="EMBL" id="RCV13967.1"/>
    </source>
</evidence>
<name>A0A368Q7G9_SETIT</name>
<accession>A0A368Q7G9</accession>
<protein>
    <submittedName>
        <fullName evidence="1">Uncharacterized protein</fullName>
    </submittedName>
</protein>
<reference evidence="1" key="2">
    <citation type="submission" date="2015-07" db="EMBL/GenBank/DDBJ databases">
        <authorList>
            <person name="Noorani M."/>
        </authorList>
    </citation>
    <scope>NUCLEOTIDE SEQUENCE</scope>
    <source>
        <strain evidence="1">Yugu1</strain>
    </source>
</reference>
<dbReference type="EMBL" id="CM003529">
    <property type="protein sequence ID" value="RCV13967.1"/>
    <property type="molecule type" value="Genomic_DNA"/>
</dbReference>
<dbReference type="AlphaFoldDB" id="A0A368Q7G9"/>